<dbReference type="SUPFAM" id="SSF109604">
    <property type="entry name" value="HD-domain/PDEase-like"/>
    <property type="match status" value="1"/>
</dbReference>
<dbReference type="CDD" id="cd24052">
    <property type="entry name" value="ASKHA_NBD_HpPPX-GppA-like"/>
    <property type="match status" value="1"/>
</dbReference>
<dbReference type="InterPro" id="IPR003695">
    <property type="entry name" value="Ppx_GppA_N"/>
</dbReference>
<evidence type="ECO:0000313" key="4">
    <source>
        <dbReference type="Proteomes" id="UP000199415"/>
    </source>
</evidence>
<dbReference type="PANTHER" id="PTHR30005:SF0">
    <property type="entry name" value="RETROGRADE REGULATION PROTEIN 2"/>
    <property type="match status" value="1"/>
</dbReference>
<dbReference type="STRING" id="1082479.SAMN05216241_102466"/>
<dbReference type="InterPro" id="IPR043129">
    <property type="entry name" value="ATPase_NBD"/>
</dbReference>
<dbReference type="EMBL" id="FNCE01000002">
    <property type="protein sequence ID" value="SDF82327.1"/>
    <property type="molecule type" value="Genomic_DNA"/>
</dbReference>
<dbReference type="RefSeq" id="WP_090019068.1">
    <property type="nucleotide sequence ID" value="NZ_FNCE01000002.1"/>
</dbReference>
<dbReference type="Gene3D" id="3.30.420.40">
    <property type="match status" value="1"/>
</dbReference>
<dbReference type="InterPro" id="IPR050273">
    <property type="entry name" value="GppA/Ppx_hydrolase"/>
</dbReference>
<evidence type="ECO:0000259" key="1">
    <source>
        <dbReference type="Pfam" id="PF02541"/>
    </source>
</evidence>
<accession>A0A1G7P855</accession>
<protein>
    <submittedName>
        <fullName evidence="3">Exopolyphosphatase / guanosine-5'-triphosphate,3'-diphosphate pyrophosphatase</fullName>
    </submittedName>
</protein>
<name>A0A1G7P855_9PROT</name>
<dbReference type="GO" id="GO:0016462">
    <property type="term" value="F:pyrophosphatase activity"/>
    <property type="evidence" value="ECO:0007669"/>
    <property type="project" value="TreeGrafter"/>
</dbReference>
<feature type="domain" description="Ppx/GppA phosphatase N-terminal" evidence="1">
    <location>
        <begin position="36"/>
        <end position="308"/>
    </location>
</feature>
<dbReference type="InterPro" id="IPR048951">
    <property type="entry name" value="Ppx_C"/>
</dbReference>
<dbReference type="Pfam" id="PF02541">
    <property type="entry name" value="Ppx-GppA"/>
    <property type="match status" value="1"/>
</dbReference>
<dbReference type="Proteomes" id="UP000199415">
    <property type="component" value="Unassembled WGS sequence"/>
</dbReference>
<dbReference type="AlphaFoldDB" id="A0A1G7P855"/>
<feature type="domain" description="Exopolyphosphatase C-terminal" evidence="2">
    <location>
        <begin position="348"/>
        <end position="494"/>
    </location>
</feature>
<sequence length="499" mass="53493">MSADTDAPGTAPRGGRVAVVDIGSNSIRLVVFDRLACAPIPVFNEAVQCGLGRGLDRTGRLNEDGIAAALQNLTRFARLATAMGVARFDLLATAAVRDAENGAAFVAEVERCCQARVTVLSGTAEARLSGLGVMAGTPGAAGITGDLGGGSLELVRIADGAIQEITTLPLGPIRLMELAGSSRKAAMAEIDRHLDTVDWLGAHAGETFYPVGGAWRALARVHMEQSDFPLHVIHGYTLPRATAAETARVISQMSSASVSKLKAVPKKRRETMPYAALVLYRVLKRMRPAQVRFSAFGLREGHIFDLLPAAEQARDPLLAAASRLAAEEGRFGDLGPALEAWTRPLVPDETAEEARLRQAACHLADIAWREHPDYRQRQALDRILRLPPLAMDHQERAFLAYTVYIRYGGKRGRPEPQTARQLMTERQIARAEVLGLALRLGITVSGGVGSILEKAALRVHDATIAVALPEDGSVVPGDALHRRLKRLAKATGRKPGEVA</sequence>
<dbReference type="SUPFAM" id="SSF53067">
    <property type="entry name" value="Actin-like ATPase domain"/>
    <property type="match status" value="2"/>
</dbReference>
<reference evidence="3 4" key="1">
    <citation type="submission" date="2016-10" db="EMBL/GenBank/DDBJ databases">
        <authorList>
            <person name="de Groot N.N."/>
        </authorList>
    </citation>
    <scope>NUCLEOTIDE SEQUENCE [LARGE SCALE GENOMIC DNA]</scope>
    <source>
        <strain evidence="3 4">DSM 25584</strain>
    </source>
</reference>
<dbReference type="Pfam" id="PF21697">
    <property type="entry name" value="Ppx_C"/>
    <property type="match status" value="1"/>
</dbReference>
<evidence type="ECO:0000313" key="3">
    <source>
        <dbReference type="EMBL" id="SDF82327.1"/>
    </source>
</evidence>
<dbReference type="OrthoDB" id="3698573at2"/>
<gene>
    <name evidence="3" type="ORF">SAMN05216241_102466</name>
</gene>
<proteinExistence type="predicted"/>
<dbReference type="Gene3D" id="3.30.420.150">
    <property type="entry name" value="Exopolyphosphatase. Domain 2"/>
    <property type="match status" value="1"/>
</dbReference>
<evidence type="ECO:0000259" key="2">
    <source>
        <dbReference type="Pfam" id="PF21697"/>
    </source>
</evidence>
<keyword evidence="4" id="KW-1185">Reference proteome</keyword>
<organism evidence="3 4">
    <name type="scientific">Limimonas halophila</name>
    <dbReference type="NCBI Taxonomy" id="1082479"/>
    <lineage>
        <taxon>Bacteria</taxon>
        <taxon>Pseudomonadati</taxon>
        <taxon>Pseudomonadota</taxon>
        <taxon>Alphaproteobacteria</taxon>
        <taxon>Rhodospirillales</taxon>
        <taxon>Rhodovibrionaceae</taxon>
        <taxon>Limimonas</taxon>
    </lineage>
</organism>
<dbReference type="Gene3D" id="1.10.3210.10">
    <property type="entry name" value="Hypothetical protein af1432"/>
    <property type="match status" value="1"/>
</dbReference>
<dbReference type="PANTHER" id="PTHR30005">
    <property type="entry name" value="EXOPOLYPHOSPHATASE"/>
    <property type="match status" value="1"/>
</dbReference>